<dbReference type="Proteomes" id="UP001062846">
    <property type="component" value="Chromosome 2"/>
</dbReference>
<sequence>MFDYEIEVGMIHVEKGILQDEIVQKEDKEEDKDKRHVEEESKEGRVDRAFSERVEIETGLHDEILFDEVIDKTICQIFKDMHERERKREQDDVDPSSMVKDLKGKYDRIVKREDGFICYGRKQKERKKSNFVIEMTKLFNYISKEDIDLLHTIYESEKEDKSK</sequence>
<reference evidence="1" key="1">
    <citation type="submission" date="2022-02" db="EMBL/GenBank/DDBJ databases">
        <title>Plant Genome Project.</title>
        <authorList>
            <person name="Zhang R.-G."/>
        </authorList>
    </citation>
    <scope>NUCLEOTIDE SEQUENCE</scope>
    <source>
        <strain evidence="1">AT1</strain>
    </source>
</reference>
<name>A0ACC0PTM9_RHOML</name>
<evidence type="ECO:0000313" key="2">
    <source>
        <dbReference type="Proteomes" id="UP001062846"/>
    </source>
</evidence>
<protein>
    <submittedName>
        <fullName evidence="1">Uncharacterized protein</fullName>
    </submittedName>
</protein>
<gene>
    <name evidence="1" type="ORF">RHMOL_Rhmol02G0205000</name>
</gene>
<proteinExistence type="predicted"/>
<keyword evidence="2" id="KW-1185">Reference proteome</keyword>
<evidence type="ECO:0000313" key="1">
    <source>
        <dbReference type="EMBL" id="KAI8568501.1"/>
    </source>
</evidence>
<organism evidence="1 2">
    <name type="scientific">Rhododendron molle</name>
    <name type="common">Chinese azalea</name>
    <name type="synonym">Azalea mollis</name>
    <dbReference type="NCBI Taxonomy" id="49168"/>
    <lineage>
        <taxon>Eukaryota</taxon>
        <taxon>Viridiplantae</taxon>
        <taxon>Streptophyta</taxon>
        <taxon>Embryophyta</taxon>
        <taxon>Tracheophyta</taxon>
        <taxon>Spermatophyta</taxon>
        <taxon>Magnoliopsida</taxon>
        <taxon>eudicotyledons</taxon>
        <taxon>Gunneridae</taxon>
        <taxon>Pentapetalae</taxon>
        <taxon>asterids</taxon>
        <taxon>Ericales</taxon>
        <taxon>Ericaceae</taxon>
        <taxon>Ericoideae</taxon>
        <taxon>Rhodoreae</taxon>
        <taxon>Rhododendron</taxon>
    </lineage>
</organism>
<dbReference type="EMBL" id="CM046389">
    <property type="protein sequence ID" value="KAI8568501.1"/>
    <property type="molecule type" value="Genomic_DNA"/>
</dbReference>
<accession>A0ACC0PTM9</accession>
<comment type="caution">
    <text evidence="1">The sequence shown here is derived from an EMBL/GenBank/DDBJ whole genome shotgun (WGS) entry which is preliminary data.</text>
</comment>